<dbReference type="SUPFAM" id="SSF56112">
    <property type="entry name" value="Protein kinase-like (PK-like)"/>
    <property type="match status" value="1"/>
</dbReference>
<dbReference type="Gene3D" id="3.80.10.10">
    <property type="entry name" value="Ribonuclease Inhibitor"/>
    <property type="match status" value="1"/>
</dbReference>
<comment type="caution">
    <text evidence="11">The sequence shown here is derived from an EMBL/GenBank/DDBJ whole genome shotgun (WGS) entry which is preliminary data.</text>
</comment>
<dbReference type="PROSITE" id="PS50011">
    <property type="entry name" value="PROTEIN_KINASE_DOM"/>
    <property type="match status" value="1"/>
</dbReference>
<dbReference type="GO" id="GO:0005524">
    <property type="term" value="F:ATP binding"/>
    <property type="evidence" value="ECO:0007669"/>
    <property type="project" value="UniProtKB-UniRule"/>
</dbReference>
<dbReference type="Proteomes" id="UP000192578">
    <property type="component" value="Unassembled WGS sequence"/>
</dbReference>
<evidence type="ECO:0000256" key="1">
    <source>
        <dbReference type="ARBA" id="ARBA00012513"/>
    </source>
</evidence>
<dbReference type="InterPro" id="IPR053235">
    <property type="entry name" value="Ser_Thr_kinase"/>
</dbReference>
<reference evidence="12" key="1">
    <citation type="submission" date="2017-01" db="EMBL/GenBank/DDBJ databases">
        <title>Comparative genomics of anhydrobiosis in the tardigrade Hypsibius dujardini.</title>
        <authorList>
            <person name="Yoshida Y."/>
            <person name="Koutsovoulos G."/>
            <person name="Laetsch D."/>
            <person name="Stevens L."/>
            <person name="Kumar S."/>
            <person name="Horikawa D."/>
            <person name="Ishino K."/>
            <person name="Komine S."/>
            <person name="Tomita M."/>
            <person name="Blaxter M."/>
            <person name="Arakawa K."/>
        </authorList>
    </citation>
    <scope>NUCLEOTIDE SEQUENCE [LARGE SCALE GENOMIC DNA]</scope>
    <source>
        <strain evidence="12">Z151</strain>
    </source>
</reference>
<proteinExistence type="predicted"/>
<evidence type="ECO:0000313" key="11">
    <source>
        <dbReference type="EMBL" id="OWA54847.1"/>
    </source>
</evidence>
<dbReference type="AlphaFoldDB" id="A0A9X6RP98"/>
<dbReference type="InterPro" id="IPR032675">
    <property type="entry name" value="LRR_dom_sf"/>
</dbReference>
<accession>A0A9X6RP98</accession>
<dbReference type="PANTHER" id="PTHR24361:SF433">
    <property type="entry name" value="PROTEIN KINASE DOMAIN-CONTAINING PROTEIN"/>
    <property type="match status" value="1"/>
</dbReference>
<dbReference type="GO" id="GO:0005737">
    <property type="term" value="C:cytoplasm"/>
    <property type="evidence" value="ECO:0007669"/>
    <property type="project" value="TreeGrafter"/>
</dbReference>
<protein>
    <recommendedName>
        <fullName evidence="1">non-specific serine/threonine protein kinase</fullName>
        <ecNumber evidence="1">2.7.11.1</ecNumber>
    </recommendedName>
</protein>
<sequence length="1083" mass="122934">MTGLQYLDIDGKTWAYQLMDDKFLGSGTFGHVHLAQAAIDGTTVHKIAVKTLNIRGTRNDLESELKKKKGENSWKYLFSLNHPNILKYYGVHVTSPAAYSINLLMEYCSGESLDNLLLAKKIPATYIPIYAKQILEGLRRTDIWSLGCIVLDLVCEIYPQPVTIQIPRSESADSQVRTVERYTVEHENLLKQGGIPFPAFSKYLQGDLGQFLNRCFTFEPKERSTAAELLQDPFFNQLRTVPFELNACPDSFTVDELKQLSVGCCCWTQSAPGAVLQVDLPDIIQDGELQFYLSDLMKGIQVFKELGKKAFIELTIRHLGSQFWAKSAALQTLLQDISTHIVVLRFRRYPGWSSKSLAGLFLPNLLELRFEGCDELRFLNGDFIECRQLRAITLISSTFEVFENFLEQVPKLVFMHFNVQWKEHKINDNMKNRKLKVSRHIRKFCSPEYNWLRSFMNQNPSMAMLKRAGDIWKIGSSENVDFEECFTECLGEDSSHNQRGTSLPLPSFRMDPVSISDREFVQRMVKVLGPGVKVDFGSLEDEGNCLIWSVQCDGKVPSAEFKELCDFLAGLQASHPICLILTDCRPNLVEEVSQLQENICFLDFFFIKKFVSRHIKELVLPNLLQLAWEQCSEVVLTTGSLDGFPNLRAIFMSGTTVKTFYTGVFDKLTQLQLLALWRGYKDVDPGDLWNQLNRFDTSRDFEYTRDFIKMRPWLVEQKHEGEIVNFSSGSSSLTSLPYDACESFLALVFADPSHRQMQLLPSLGLPNLADSQLAPLKNYSITAKMIRKGVVELSFPSYSSTNIGNLKDGIANAAQICRENALQINVTCSELLEKDLLVPLSENVTALFIKTIDNFDGSLLSRIEFPRLIELFFFKCHDLILNNSNFVKMPGLRIINLQYSTIKPPEPSQTIFGDLDNLGWIALHRDLRSRTRKLSGGINWDKCTESERKYILELYTYPEFEGVRQLLKEKSHLTAGYGDGELFRLEHSENSELPADEMFTAEEIDSLKLYMAQMVQNASLGLKLHNLIDYQLTHLKKYSITAKMIGGGVMELSFPSHSSKKIGNLKDGIAAAACTNLQGRKGL</sequence>
<dbReference type="Pfam" id="PF00069">
    <property type="entry name" value="Pkinase"/>
    <property type="match status" value="1"/>
</dbReference>
<keyword evidence="6 9" id="KW-0067">ATP-binding</keyword>
<evidence type="ECO:0000256" key="4">
    <source>
        <dbReference type="ARBA" id="ARBA00022741"/>
    </source>
</evidence>
<dbReference type="EMBL" id="MTYJ01000471">
    <property type="protein sequence ID" value="OWA54847.1"/>
    <property type="molecule type" value="Genomic_DNA"/>
</dbReference>
<keyword evidence="3" id="KW-0808">Transferase</keyword>
<keyword evidence="2" id="KW-0723">Serine/threonine-protein kinase</keyword>
<dbReference type="SUPFAM" id="SSF52058">
    <property type="entry name" value="L domain-like"/>
    <property type="match status" value="1"/>
</dbReference>
<dbReference type="Gene3D" id="1.10.510.10">
    <property type="entry name" value="Transferase(Phosphotransferase) domain 1"/>
    <property type="match status" value="2"/>
</dbReference>
<comment type="catalytic activity">
    <reaction evidence="7">
        <text>L-threonyl-[protein] + ATP = O-phospho-L-threonyl-[protein] + ADP + H(+)</text>
        <dbReference type="Rhea" id="RHEA:46608"/>
        <dbReference type="Rhea" id="RHEA-COMP:11060"/>
        <dbReference type="Rhea" id="RHEA-COMP:11605"/>
        <dbReference type="ChEBI" id="CHEBI:15378"/>
        <dbReference type="ChEBI" id="CHEBI:30013"/>
        <dbReference type="ChEBI" id="CHEBI:30616"/>
        <dbReference type="ChEBI" id="CHEBI:61977"/>
        <dbReference type="ChEBI" id="CHEBI:456216"/>
        <dbReference type="EC" id="2.7.11.1"/>
    </reaction>
</comment>
<dbReference type="OrthoDB" id="20524at2759"/>
<gene>
    <name evidence="11" type="ORF">BV898_19240</name>
</gene>
<keyword evidence="12" id="KW-1185">Reference proteome</keyword>
<comment type="catalytic activity">
    <reaction evidence="8">
        <text>L-seryl-[protein] + ATP = O-phospho-L-seryl-[protein] + ADP + H(+)</text>
        <dbReference type="Rhea" id="RHEA:17989"/>
        <dbReference type="Rhea" id="RHEA-COMP:9863"/>
        <dbReference type="Rhea" id="RHEA-COMP:11604"/>
        <dbReference type="ChEBI" id="CHEBI:15378"/>
        <dbReference type="ChEBI" id="CHEBI:29999"/>
        <dbReference type="ChEBI" id="CHEBI:30616"/>
        <dbReference type="ChEBI" id="CHEBI:83421"/>
        <dbReference type="ChEBI" id="CHEBI:456216"/>
        <dbReference type="EC" id="2.7.11.1"/>
    </reaction>
</comment>
<evidence type="ECO:0000256" key="9">
    <source>
        <dbReference type="PROSITE-ProRule" id="PRU10141"/>
    </source>
</evidence>
<organism evidence="11 12">
    <name type="scientific">Hypsibius exemplaris</name>
    <name type="common">Freshwater tardigrade</name>
    <dbReference type="NCBI Taxonomy" id="2072580"/>
    <lineage>
        <taxon>Eukaryota</taxon>
        <taxon>Metazoa</taxon>
        <taxon>Ecdysozoa</taxon>
        <taxon>Tardigrada</taxon>
        <taxon>Eutardigrada</taxon>
        <taxon>Parachela</taxon>
        <taxon>Hypsibioidea</taxon>
        <taxon>Hypsibiidae</taxon>
        <taxon>Hypsibius</taxon>
    </lineage>
</organism>
<evidence type="ECO:0000256" key="5">
    <source>
        <dbReference type="ARBA" id="ARBA00022777"/>
    </source>
</evidence>
<dbReference type="InterPro" id="IPR011009">
    <property type="entry name" value="Kinase-like_dom_sf"/>
</dbReference>
<evidence type="ECO:0000256" key="6">
    <source>
        <dbReference type="ARBA" id="ARBA00022840"/>
    </source>
</evidence>
<name>A0A9X6RP98_HYPEX</name>
<keyword evidence="5" id="KW-0418">Kinase</keyword>
<dbReference type="PROSITE" id="PS00107">
    <property type="entry name" value="PROTEIN_KINASE_ATP"/>
    <property type="match status" value="1"/>
</dbReference>
<evidence type="ECO:0000313" key="12">
    <source>
        <dbReference type="Proteomes" id="UP000192578"/>
    </source>
</evidence>
<dbReference type="GO" id="GO:0004674">
    <property type="term" value="F:protein serine/threonine kinase activity"/>
    <property type="evidence" value="ECO:0007669"/>
    <property type="project" value="UniProtKB-KW"/>
</dbReference>
<evidence type="ECO:0000256" key="3">
    <source>
        <dbReference type="ARBA" id="ARBA00022679"/>
    </source>
</evidence>
<evidence type="ECO:0000259" key="10">
    <source>
        <dbReference type="PROSITE" id="PS50011"/>
    </source>
</evidence>
<keyword evidence="4 9" id="KW-0547">Nucleotide-binding</keyword>
<dbReference type="InterPro" id="IPR017441">
    <property type="entry name" value="Protein_kinase_ATP_BS"/>
</dbReference>
<feature type="binding site" evidence="9">
    <location>
        <position position="50"/>
    </location>
    <ligand>
        <name>ATP</name>
        <dbReference type="ChEBI" id="CHEBI:30616"/>
    </ligand>
</feature>
<dbReference type="PANTHER" id="PTHR24361">
    <property type="entry name" value="MITOGEN-ACTIVATED KINASE KINASE KINASE"/>
    <property type="match status" value="1"/>
</dbReference>
<feature type="domain" description="Protein kinase" evidence="10">
    <location>
        <begin position="18"/>
        <end position="343"/>
    </location>
</feature>
<dbReference type="EC" id="2.7.11.1" evidence="1"/>
<dbReference type="InterPro" id="IPR000719">
    <property type="entry name" value="Prot_kinase_dom"/>
</dbReference>
<evidence type="ECO:0000256" key="8">
    <source>
        <dbReference type="ARBA" id="ARBA00048679"/>
    </source>
</evidence>
<evidence type="ECO:0000256" key="7">
    <source>
        <dbReference type="ARBA" id="ARBA00047899"/>
    </source>
</evidence>
<evidence type="ECO:0000256" key="2">
    <source>
        <dbReference type="ARBA" id="ARBA00022527"/>
    </source>
</evidence>